<dbReference type="Proteomes" id="UP000265160">
    <property type="component" value="LG16"/>
</dbReference>
<evidence type="ECO:0000256" key="11">
    <source>
        <dbReference type="ARBA" id="ARBA00023180"/>
    </source>
</evidence>
<comment type="similarity">
    <text evidence="13">Belongs to the G-protein coupled receptor 1 family.</text>
</comment>
<feature type="transmembrane region" description="Helical" evidence="14">
    <location>
        <begin position="100"/>
        <end position="118"/>
    </location>
</feature>
<keyword evidence="2 14" id="KW-1003">Cell membrane</keyword>
<feature type="transmembrane region" description="Helical" evidence="14">
    <location>
        <begin position="191"/>
        <end position="215"/>
    </location>
</feature>
<keyword evidence="8 14" id="KW-0472">Membrane</keyword>
<dbReference type="InterPro" id="IPR017452">
    <property type="entry name" value="GPCR_Rhodpsn_7TM"/>
</dbReference>
<dbReference type="PRINTS" id="PR00237">
    <property type="entry name" value="GPCRRHODOPSN"/>
</dbReference>
<evidence type="ECO:0000256" key="13">
    <source>
        <dbReference type="RuleBase" id="RU000688"/>
    </source>
</evidence>
<organism evidence="16 17">
    <name type="scientific">Maylandia zebra</name>
    <name type="common">zebra mbuna</name>
    <dbReference type="NCBI Taxonomy" id="106582"/>
    <lineage>
        <taxon>Eukaryota</taxon>
        <taxon>Metazoa</taxon>
        <taxon>Chordata</taxon>
        <taxon>Craniata</taxon>
        <taxon>Vertebrata</taxon>
        <taxon>Euteleostomi</taxon>
        <taxon>Actinopterygii</taxon>
        <taxon>Neopterygii</taxon>
        <taxon>Teleostei</taxon>
        <taxon>Neoteleostei</taxon>
        <taxon>Acanthomorphata</taxon>
        <taxon>Ovalentaria</taxon>
        <taxon>Cichlomorphae</taxon>
        <taxon>Cichliformes</taxon>
        <taxon>Cichlidae</taxon>
        <taxon>African cichlids</taxon>
        <taxon>Pseudocrenilabrinae</taxon>
        <taxon>Haplochromini</taxon>
        <taxon>Maylandia</taxon>
        <taxon>Maylandia zebra complex</taxon>
    </lineage>
</organism>
<dbReference type="PROSITE" id="PS50262">
    <property type="entry name" value="G_PROTEIN_RECEP_F1_2"/>
    <property type="match status" value="1"/>
</dbReference>
<reference evidence="16 17" key="1">
    <citation type="journal article" date="2014" name="Nature">
        <title>The genomic substrate for adaptive radiation in African cichlid fish.</title>
        <authorList>
            <person name="Brawand D."/>
            <person name="Wagner C.E."/>
            <person name="Li Y.I."/>
            <person name="Malinsky M."/>
            <person name="Keller I."/>
            <person name="Fan S."/>
            <person name="Simakov O."/>
            <person name="Ng A.Y."/>
            <person name="Lim Z.W."/>
            <person name="Bezault E."/>
            <person name="Turner-Maier J."/>
            <person name="Johnson J."/>
            <person name="Alcazar R."/>
            <person name="Noh H.J."/>
            <person name="Russell P."/>
            <person name="Aken B."/>
            <person name="Alfoldi J."/>
            <person name="Amemiya C."/>
            <person name="Azzouzi N."/>
            <person name="Baroiller J.F."/>
            <person name="Barloy-Hubler F."/>
            <person name="Berlin A."/>
            <person name="Bloomquist R."/>
            <person name="Carleton K.L."/>
            <person name="Conte M.A."/>
            <person name="D'Cotta H."/>
            <person name="Eshel O."/>
            <person name="Gaffney L."/>
            <person name="Galibert F."/>
            <person name="Gante H.F."/>
            <person name="Gnerre S."/>
            <person name="Greuter L."/>
            <person name="Guyon R."/>
            <person name="Haddad N.S."/>
            <person name="Haerty W."/>
            <person name="Harris R.M."/>
            <person name="Hofmann H.A."/>
            <person name="Hourlier T."/>
            <person name="Hulata G."/>
            <person name="Jaffe D.B."/>
            <person name="Lara M."/>
            <person name="Lee A.P."/>
            <person name="MacCallum I."/>
            <person name="Mwaiko S."/>
            <person name="Nikaido M."/>
            <person name="Nishihara H."/>
            <person name="Ozouf-Costaz C."/>
            <person name="Penman D.J."/>
            <person name="Przybylski D."/>
            <person name="Rakotomanga M."/>
            <person name="Renn S.C.P."/>
            <person name="Ribeiro F.J."/>
            <person name="Ron M."/>
            <person name="Salzburger W."/>
            <person name="Sanchez-Pulido L."/>
            <person name="Santos M.E."/>
            <person name="Searle S."/>
            <person name="Sharpe T."/>
            <person name="Swofford R."/>
            <person name="Tan F.J."/>
            <person name="Williams L."/>
            <person name="Young S."/>
            <person name="Yin S."/>
            <person name="Okada N."/>
            <person name="Kocher T.D."/>
            <person name="Miska E.A."/>
            <person name="Lander E.S."/>
            <person name="Venkatesh B."/>
            <person name="Fernald R.D."/>
            <person name="Meyer A."/>
            <person name="Ponting C.P."/>
            <person name="Streelman J.T."/>
            <person name="Lindblad-Toh K."/>
            <person name="Seehausen O."/>
            <person name="Di Palma F."/>
        </authorList>
    </citation>
    <scope>NUCLEOTIDE SEQUENCE</scope>
</reference>
<feature type="domain" description="G-protein coupled receptors family 1 profile" evidence="15">
    <location>
        <begin position="39"/>
        <end position="287"/>
    </location>
</feature>
<feature type="transmembrane region" description="Helical" evidence="14">
    <location>
        <begin position="236"/>
        <end position="255"/>
    </location>
</feature>
<name>A0A3P9CXJ0_9CICH</name>
<evidence type="ECO:0000256" key="10">
    <source>
        <dbReference type="ARBA" id="ARBA00023170"/>
    </source>
</evidence>
<dbReference type="PANTHER" id="PTHR26451:SF847">
    <property type="entry name" value="ODORANT RECEPTOR-RELATED"/>
    <property type="match status" value="1"/>
</dbReference>
<evidence type="ECO:0000313" key="17">
    <source>
        <dbReference type="Proteomes" id="UP000265160"/>
    </source>
</evidence>
<keyword evidence="6 14" id="KW-1133">Transmembrane helix</keyword>
<dbReference type="GO" id="GO:0004984">
    <property type="term" value="F:olfactory receptor activity"/>
    <property type="evidence" value="ECO:0007669"/>
    <property type="project" value="InterPro"/>
</dbReference>
<dbReference type="FunFam" id="1.20.1070.10:FF:000024">
    <property type="entry name" value="Olfactory receptor"/>
    <property type="match status" value="1"/>
</dbReference>
<evidence type="ECO:0000256" key="8">
    <source>
        <dbReference type="ARBA" id="ARBA00023136"/>
    </source>
</evidence>
<keyword evidence="11" id="KW-0325">Glycoprotein</keyword>
<sequence length="312" mass="35876">MDDELNVTYITLDGYVELKRCGYLYFLIMVALYVLIIISNSTIVFLICIHRNLHEPMYIFIAALSVNSVVFSTAIYPKLFVDVLSEKQVISFSACQFQHFMYYSIGGSDFLLLSAMAFDRYVSICKPLKYPVIMRQTTINILLFLAWFLPGLQVAVSHALVLNNKLCNFTLKGIFCNNLLWKLYCESPRAAFIYGLIVLLNVAIFPVLFILFTYAKIFLITYRSSRDIQKKAAETCLPHLFVLSIFTTFCAYDVIIGQLEFDFPKTAQLIMTLQVVLYNPLFNPFIYGLKMKEISKHLKRLSLTWTSLSVCI</sequence>
<reference evidence="16" key="2">
    <citation type="submission" date="2025-08" db="UniProtKB">
        <authorList>
            <consortium name="Ensembl"/>
        </authorList>
    </citation>
    <scope>IDENTIFICATION</scope>
</reference>
<evidence type="ECO:0000256" key="2">
    <source>
        <dbReference type="ARBA" id="ARBA00022475"/>
    </source>
</evidence>
<evidence type="ECO:0000259" key="15">
    <source>
        <dbReference type="PROSITE" id="PS50262"/>
    </source>
</evidence>
<keyword evidence="3 14" id="KW-0716">Sensory transduction</keyword>
<evidence type="ECO:0000256" key="14">
    <source>
        <dbReference type="RuleBase" id="RU363047"/>
    </source>
</evidence>
<dbReference type="GeneTree" id="ENSGT01030000234640"/>
<keyword evidence="17" id="KW-1185">Reference proteome</keyword>
<evidence type="ECO:0000256" key="5">
    <source>
        <dbReference type="ARBA" id="ARBA00022725"/>
    </source>
</evidence>
<keyword evidence="4 13" id="KW-0812">Transmembrane</keyword>
<evidence type="ECO:0000256" key="3">
    <source>
        <dbReference type="ARBA" id="ARBA00022606"/>
    </source>
</evidence>
<evidence type="ECO:0000256" key="6">
    <source>
        <dbReference type="ARBA" id="ARBA00022989"/>
    </source>
</evidence>
<dbReference type="InterPro" id="IPR000276">
    <property type="entry name" value="GPCR_Rhodpsn"/>
</dbReference>
<evidence type="ECO:0000256" key="4">
    <source>
        <dbReference type="ARBA" id="ARBA00022692"/>
    </source>
</evidence>
<evidence type="ECO:0000256" key="1">
    <source>
        <dbReference type="ARBA" id="ARBA00004651"/>
    </source>
</evidence>
<evidence type="ECO:0000313" key="16">
    <source>
        <dbReference type="Ensembl" id="ENSMZEP00005027058.1"/>
    </source>
</evidence>
<dbReference type="AlphaFoldDB" id="A0A3P9CXJ0"/>
<comment type="subcellular location">
    <subcellularLocation>
        <location evidence="1 14">Cell membrane</location>
        <topology evidence="1 14">Multi-pass membrane protein</topology>
    </subcellularLocation>
</comment>
<feature type="transmembrane region" description="Helical" evidence="14">
    <location>
        <begin position="58"/>
        <end position="80"/>
    </location>
</feature>
<keyword evidence="12 13" id="KW-0807">Transducer</keyword>
<feature type="transmembrane region" description="Helical" evidence="14">
    <location>
        <begin position="267"/>
        <end position="289"/>
    </location>
</feature>
<dbReference type="PRINTS" id="PR00245">
    <property type="entry name" value="OLFACTORYR"/>
</dbReference>
<proteinExistence type="inferred from homology"/>
<accession>A0A3P9CXJ0</accession>
<keyword evidence="7 13" id="KW-0297">G-protein coupled receptor</keyword>
<keyword evidence="9" id="KW-1015">Disulfide bond</keyword>
<keyword evidence="10 13" id="KW-0675">Receptor</keyword>
<dbReference type="PROSITE" id="PS00237">
    <property type="entry name" value="G_PROTEIN_RECEP_F1_1"/>
    <property type="match status" value="1"/>
</dbReference>
<dbReference type="PANTHER" id="PTHR26451">
    <property type="entry name" value="G_PROTEIN_RECEP_F1_2 DOMAIN-CONTAINING PROTEIN"/>
    <property type="match status" value="1"/>
</dbReference>
<evidence type="ECO:0000256" key="7">
    <source>
        <dbReference type="ARBA" id="ARBA00023040"/>
    </source>
</evidence>
<protein>
    <recommendedName>
        <fullName evidence="14">Olfactory receptor</fullName>
    </recommendedName>
</protein>
<dbReference type="InterPro" id="IPR000725">
    <property type="entry name" value="Olfact_rcpt"/>
</dbReference>
<reference evidence="16" key="3">
    <citation type="submission" date="2025-09" db="UniProtKB">
        <authorList>
            <consortium name="Ensembl"/>
        </authorList>
    </citation>
    <scope>IDENTIFICATION</scope>
</reference>
<evidence type="ECO:0000256" key="9">
    <source>
        <dbReference type="ARBA" id="ARBA00023157"/>
    </source>
</evidence>
<feature type="transmembrane region" description="Helical" evidence="14">
    <location>
        <begin position="139"/>
        <end position="161"/>
    </location>
</feature>
<dbReference type="GO" id="GO:0005549">
    <property type="term" value="F:odorant binding"/>
    <property type="evidence" value="ECO:0007669"/>
    <property type="project" value="TreeGrafter"/>
</dbReference>
<dbReference type="Ensembl" id="ENSMZET00005027926.1">
    <property type="protein sequence ID" value="ENSMZEP00005027058.1"/>
    <property type="gene ID" value="ENSMZEG00005020186.1"/>
</dbReference>
<dbReference type="GO" id="GO:0005886">
    <property type="term" value="C:plasma membrane"/>
    <property type="evidence" value="ECO:0007669"/>
    <property type="project" value="UniProtKB-SubCell"/>
</dbReference>
<dbReference type="SUPFAM" id="SSF81321">
    <property type="entry name" value="Family A G protein-coupled receptor-like"/>
    <property type="match status" value="1"/>
</dbReference>
<dbReference type="GO" id="GO:0004930">
    <property type="term" value="F:G protein-coupled receptor activity"/>
    <property type="evidence" value="ECO:0007669"/>
    <property type="project" value="UniProtKB-KW"/>
</dbReference>
<feature type="transmembrane region" description="Helical" evidence="14">
    <location>
        <begin position="23"/>
        <end position="46"/>
    </location>
</feature>
<dbReference type="Gene3D" id="1.20.1070.10">
    <property type="entry name" value="Rhodopsin 7-helix transmembrane proteins"/>
    <property type="match status" value="1"/>
</dbReference>
<evidence type="ECO:0000256" key="12">
    <source>
        <dbReference type="ARBA" id="ARBA00023224"/>
    </source>
</evidence>
<dbReference type="InterPro" id="IPR052921">
    <property type="entry name" value="GPCR1_Superfamily_Member"/>
</dbReference>
<dbReference type="Pfam" id="PF13853">
    <property type="entry name" value="7tm_4"/>
    <property type="match status" value="1"/>
</dbReference>
<keyword evidence="5 14" id="KW-0552">Olfaction</keyword>